<reference evidence="4" key="2">
    <citation type="journal article" date="2021" name="PeerJ">
        <title>Extensive microbial diversity within the chicken gut microbiome revealed by metagenomics and culture.</title>
        <authorList>
            <person name="Gilroy R."/>
            <person name="Ravi A."/>
            <person name="Getino M."/>
            <person name="Pursley I."/>
            <person name="Horton D.L."/>
            <person name="Alikhan N.F."/>
            <person name="Baker D."/>
            <person name="Gharbi K."/>
            <person name="Hall N."/>
            <person name="Watson M."/>
            <person name="Adriaenssens E.M."/>
            <person name="Foster-Nyarko E."/>
            <person name="Jarju S."/>
            <person name="Secka A."/>
            <person name="Antonio M."/>
            <person name="Oren A."/>
            <person name="Chaudhuri R.R."/>
            <person name="La Ragione R."/>
            <person name="Hildebrand F."/>
            <person name="Pallen M.J."/>
        </authorList>
    </citation>
    <scope>NUCLEOTIDE SEQUENCE</scope>
    <source>
        <strain evidence="4">B3-2255</strain>
    </source>
</reference>
<feature type="domain" description="Thiamine phosphate synthase/TenI" evidence="3">
    <location>
        <begin position="18"/>
        <end position="175"/>
    </location>
</feature>
<dbReference type="InterPro" id="IPR013785">
    <property type="entry name" value="Aldolase_TIM"/>
</dbReference>
<evidence type="ECO:0000256" key="1">
    <source>
        <dbReference type="ARBA" id="ARBA00004948"/>
    </source>
</evidence>
<comment type="caution">
    <text evidence="4">The sequence shown here is derived from an EMBL/GenBank/DDBJ whole genome shotgun (WGS) entry which is preliminary data.</text>
</comment>
<evidence type="ECO:0000313" key="4">
    <source>
        <dbReference type="EMBL" id="MBO8481559.1"/>
    </source>
</evidence>
<dbReference type="InterPro" id="IPR022998">
    <property type="entry name" value="ThiamineP_synth_TenI"/>
</dbReference>
<organism evidence="4 5">
    <name type="scientific">Candidatus Merdivivens faecigallinarum</name>
    <dbReference type="NCBI Taxonomy" id="2840871"/>
    <lineage>
        <taxon>Bacteria</taxon>
        <taxon>Pseudomonadati</taxon>
        <taxon>Bacteroidota</taxon>
        <taxon>Bacteroidia</taxon>
        <taxon>Bacteroidales</taxon>
        <taxon>Muribaculaceae</taxon>
        <taxon>Muribaculaceae incertae sedis</taxon>
        <taxon>Candidatus Merdivivens</taxon>
    </lineage>
</organism>
<evidence type="ECO:0000256" key="2">
    <source>
        <dbReference type="ARBA" id="ARBA00022977"/>
    </source>
</evidence>
<dbReference type="Proteomes" id="UP000823772">
    <property type="component" value="Unassembled WGS sequence"/>
</dbReference>
<dbReference type="EMBL" id="JADILY010000073">
    <property type="protein sequence ID" value="MBO8481559.1"/>
    <property type="molecule type" value="Genomic_DNA"/>
</dbReference>
<dbReference type="Pfam" id="PF02581">
    <property type="entry name" value="TMP-TENI"/>
    <property type="match status" value="1"/>
</dbReference>
<protein>
    <submittedName>
        <fullName evidence="4">Thiamine phosphate synthase</fullName>
    </submittedName>
</protein>
<dbReference type="Gene3D" id="3.20.20.70">
    <property type="entry name" value="Aldolase class I"/>
    <property type="match status" value="1"/>
</dbReference>
<dbReference type="InterPro" id="IPR036206">
    <property type="entry name" value="ThiamineP_synth_sf"/>
</dbReference>
<keyword evidence="2" id="KW-0784">Thiamine biosynthesis</keyword>
<accession>A0A9D9IZE0</accession>
<evidence type="ECO:0000259" key="3">
    <source>
        <dbReference type="Pfam" id="PF02581"/>
    </source>
</evidence>
<dbReference type="PANTHER" id="PTHR20857:SF15">
    <property type="entry name" value="THIAMINE-PHOSPHATE SYNTHASE"/>
    <property type="match status" value="1"/>
</dbReference>
<reference evidence="4" key="1">
    <citation type="submission" date="2020-10" db="EMBL/GenBank/DDBJ databases">
        <authorList>
            <person name="Gilroy R."/>
        </authorList>
    </citation>
    <scope>NUCLEOTIDE SEQUENCE</scope>
    <source>
        <strain evidence="4">B3-2255</strain>
    </source>
</reference>
<comment type="pathway">
    <text evidence="1">Cofactor biosynthesis; thiamine diphosphate biosynthesis.</text>
</comment>
<dbReference type="GO" id="GO:0005737">
    <property type="term" value="C:cytoplasm"/>
    <property type="evidence" value="ECO:0007669"/>
    <property type="project" value="TreeGrafter"/>
</dbReference>
<sequence>MDFRLAIITLPEFFSGETDCIARLSEAGAEYLHLRKPGCSETQMRDLIERIPPRYRRRLIVHRHFGLAKEYGLKGIHLSSSHESIPEGFEGMTIGRSCHTVEEASRFGKICDYVFLSPIFDSISKQGYRSAFSLEKLSVAFRDGSLGKNVMALGGIDDTNIVKVAETGFAGAALLGYIWGKHEIWEKNDIPEKHDIPEKTDFPGRMDETVGKFLRIREKLSYFYENFHL</sequence>
<proteinExistence type="predicted"/>
<evidence type="ECO:0000313" key="5">
    <source>
        <dbReference type="Proteomes" id="UP000823772"/>
    </source>
</evidence>
<dbReference type="CDD" id="cd00564">
    <property type="entry name" value="TMP_TenI"/>
    <property type="match status" value="1"/>
</dbReference>
<dbReference type="GO" id="GO:0004789">
    <property type="term" value="F:thiamine-phosphate diphosphorylase activity"/>
    <property type="evidence" value="ECO:0007669"/>
    <property type="project" value="TreeGrafter"/>
</dbReference>
<dbReference type="AlphaFoldDB" id="A0A9D9IZE0"/>
<name>A0A9D9IZE0_9BACT</name>
<dbReference type="SUPFAM" id="SSF51391">
    <property type="entry name" value="Thiamin phosphate synthase"/>
    <property type="match status" value="1"/>
</dbReference>
<dbReference type="GO" id="GO:0009228">
    <property type="term" value="P:thiamine biosynthetic process"/>
    <property type="evidence" value="ECO:0007669"/>
    <property type="project" value="UniProtKB-KW"/>
</dbReference>
<gene>
    <name evidence="4" type="ORF">IAC87_03330</name>
</gene>
<dbReference type="PANTHER" id="PTHR20857">
    <property type="entry name" value="THIAMINE-PHOSPHATE PYROPHOSPHORYLASE"/>
    <property type="match status" value="1"/>
</dbReference>